<comment type="caution">
    <text evidence="1">The sequence shown here is derived from an EMBL/GenBank/DDBJ whole genome shotgun (WGS) entry which is preliminary data.</text>
</comment>
<reference evidence="1 2" key="1">
    <citation type="submission" date="2017-09" db="EMBL/GenBank/DDBJ databases">
        <title>Depth-based differentiation of microbial function through sediment-hosted aquifers and enrichment of novel symbionts in the deep terrestrial subsurface.</title>
        <authorList>
            <person name="Probst A.J."/>
            <person name="Ladd B."/>
            <person name="Jarett J.K."/>
            <person name="Geller-Mcgrath D.E."/>
            <person name="Sieber C.M."/>
            <person name="Emerson J.B."/>
            <person name="Anantharaman K."/>
            <person name="Thomas B.C."/>
            <person name="Malmstrom R."/>
            <person name="Stieglmeier M."/>
            <person name="Klingl A."/>
            <person name="Woyke T."/>
            <person name="Ryan C.M."/>
            <person name="Banfield J.F."/>
        </authorList>
    </citation>
    <scope>NUCLEOTIDE SEQUENCE [LARGE SCALE GENOMIC DNA]</scope>
    <source>
        <strain evidence="1">CG11_big_fil_rev_8_21_14_0_20_39_34</strain>
    </source>
</reference>
<evidence type="ECO:0000313" key="1">
    <source>
        <dbReference type="EMBL" id="PIR03802.1"/>
    </source>
</evidence>
<sequence length="241" mass="27034">MKEGKAHETGHCSQCGKASPCLEHGSGQGTEFVQRETRHGFPVVTEEEYHDIFRRDREDGDLIPQSSTGDFRGFVRNSKGELFFVDVVSTYVVRGSDIGGEGIRITTEGVPDYKKPGRRLGDKMESVLDVDEYDVLVSIPPEIQRADRIVVHSNFSEGEKSFLATNENDAALLRSYQDQGAEVVYPLSIDPQTDPDAHDMARRVHQEIVRHVEGGGRLDQLPDFVGEQVKQLKDYIRSNKE</sequence>
<gene>
    <name evidence="1" type="ORF">COV59_03975</name>
</gene>
<dbReference type="AlphaFoldDB" id="A0A2H0N4I0"/>
<proteinExistence type="predicted"/>
<accession>A0A2H0N4I0</accession>
<dbReference type="EMBL" id="PCWN01000008">
    <property type="protein sequence ID" value="PIR03802.1"/>
    <property type="molecule type" value="Genomic_DNA"/>
</dbReference>
<evidence type="ECO:0000313" key="2">
    <source>
        <dbReference type="Proteomes" id="UP000229600"/>
    </source>
</evidence>
<dbReference type="Proteomes" id="UP000229600">
    <property type="component" value="Unassembled WGS sequence"/>
</dbReference>
<organism evidence="1 2">
    <name type="scientific">Candidatus Magasanikbacteria bacterium CG11_big_fil_rev_8_21_14_0_20_39_34</name>
    <dbReference type="NCBI Taxonomy" id="1974653"/>
    <lineage>
        <taxon>Bacteria</taxon>
        <taxon>Candidatus Magasanikiibacteriota</taxon>
    </lineage>
</organism>
<protein>
    <submittedName>
        <fullName evidence="1">Uncharacterized protein</fullName>
    </submittedName>
</protein>
<name>A0A2H0N4I0_9BACT</name>